<dbReference type="InterPro" id="IPR051970">
    <property type="entry name" value="TEL2_Regulation"/>
</dbReference>
<dbReference type="EMBL" id="CAEFZW010000001">
    <property type="protein sequence ID" value="CAB4251888.1"/>
    <property type="molecule type" value="Genomic_DNA"/>
</dbReference>
<accession>A0A8H2VAW0</accession>
<dbReference type="InterPro" id="IPR019337">
    <property type="entry name" value="Telomere_length_regulation_dom"/>
</dbReference>
<protein>
    <submittedName>
        <fullName evidence="3">Similar to Saccharomyces cerevisiae YGR099W TEL2 Essential DNA-binding protein specific to single-stranded yeast telomeric DNA repeats</fullName>
    </submittedName>
</protein>
<feature type="domain" description="Telomere length regulation protein conserved" evidence="2">
    <location>
        <begin position="442"/>
        <end position="554"/>
    </location>
</feature>
<comment type="similarity">
    <text evidence="1">Belongs to the TEL2 family.</text>
</comment>
<dbReference type="InterPro" id="IPR038528">
    <property type="entry name" value="TEL2_C_sf"/>
</dbReference>
<evidence type="ECO:0000313" key="4">
    <source>
        <dbReference type="Proteomes" id="UP000644660"/>
    </source>
</evidence>
<dbReference type="GO" id="GO:0005829">
    <property type="term" value="C:cytosol"/>
    <property type="evidence" value="ECO:0007669"/>
    <property type="project" value="TreeGrafter"/>
</dbReference>
<dbReference type="AlphaFoldDB" id="A0A8H2VAW0"/>
<reference evidence="3 4" key="1">
    <citation type="submission" date="2020-05" db="EMBL/GenBank/DDBJ databases">
        <authorList>
            <person name="Casaregola S."/>
            <person name="Devillers H."/>
            <person name="Grondin C."/>
        </authorList>
    </citation>
    <scope>NUCLEOTIDE SEQUENCE [LARGE SCALE GENOMIC DNA]</scope>
    <source>
        <strain evidence="3 4">CLIB 1767</strain>
    </source>
</reference>
<dbReference type="GO" id="GO:0051879">
    <property type="term" value="F:Hsp90 protein binding"/>
    <property type="evidence" value="ECO:0007669"/>
    <property type="project" value="TreeGrafter"/>
</dbReference>
<dbReference type="PANTHER" id="PTHR15830:SF10">
    <property type="entry name" value="TELOMERE LENGTH REGULATION PROTEIN TEL2 HOMOLOG"/>
    <property type="match status" value="1"/>
</dbReference>
<evidence type="ECO:0000313" key="3">
    <source>
        <dbReference type="EMBL" id="CAB4251888.1"/>
    </source>
</evidence>
<dbReference type="Proteomes" id="UP000644660">
    <property type="component" value="Unassembled WGS sequence"/>
</dbReference>
<sequence>MNAIREMDQTCKESDIITSLTALKERNAPITDLEEVMNIIQNVIPLHLSLKEETLKLLFCVTSRSPFIISQIVAYTNSIDQGQPTSQEQQSSKFYRDFIFQMLSIQPDCLYNNIMVAENSTIQAQFIKSLFFGSRLFNMLSSNYNIVQYLEVMNIQWKYICQKEINETVPSSLNHYFGDLILAELGLHPVFAADSLFDKLFLANDECYKYFLEIFANRNKILNTKNMTIKYLVPYLESLSNQQNYQTIYLILSNLSAFKFFDSMSLMNIKSTNFQEIIIKNLPSVTSYSIFMALASKFSKIDETLDNQIAMLLVMLLTFSLNDEQKATISHNSEFLNIVTTRLGHMNYEVRERTMYISKLVSNNELKYESNYEVTIPNLSFDMDPLLPINLKLLRSEPKSAELITKDLTQNMDTLSIRNNGIIENETDSDDDDEFERDVKDIVFLKDLVGAYINIGKGQTSNQVPLLKRTTQLVRQKIFLPLEVNYYSPQLLSTMTSINNIREEENFEPWRINALVSVLVVVPDQIQGLFKILFNSELSIQQRISLLTSIALSARELRGIDDEQVHKPAYDFPTARLPWDNPQNMNKVIEDMSRLNAIKQSEISEGVTVWKSQKLNIGSKKGSQNENRFRKVAQMFFYPLVYGWRNGIDLGSFDQLFKSHYISTLRIVHNCAFPVHDYEIMTEELEQILVEAQAQGIPIQR</sequence>
<dbReference type="GO" id="GO:0042162">
    <property type="term" value="F:telomeric DNA binding"/>
    <property type="evidence" value="ECO:0007669"/>
    <property type="project" value="TreeGrafter"/>
</dbReference>
<gene>
    <name evidence="3" type="ORF">KABA2_01S01144</name>
</gene>
<organism evidence="3 4">
    <name type="scientific">Maudiozyma barnettii</name>
    <dbReference type="NCBI Taxonomy" id="61262"/>
    <lineage>
        <taxon>Eukaryota</taxon>
        <taxon>Fungi</taxon>
        <taxon>Dikarya</taxon>
        <taxon>Ascomycota</taxon>
        <taxon>Saccharomycotina</taxon>
        <taxon>Saccharomycetes</taxon>
        <taxon>Saccharomycetales</taxon>
        <taxon>Saccharomycetaceae</taxon>
        <taxon>Maudiozyma</taxon>
    </lineage>
</organism>
<dbReference type="PANTHER" id="PTHR15830">
    <property type="entry name" value="TELOMERE LENGTH REGULATION PROTEIN TEL2 FAMILY MEMBER"/>
    <property type="match status" value="1"/>
</dbReference>
<keyword evidence="3" id="KW-0238">DNA-binding</keyword>
<evidence type="ECO:0000259" key="2">
    <source>
        <dbReference type="Pfam" id="PF10193"/>
    </source>
</evidence>
<evidence type="ECO:0000256" key="1">
    <source>
        <dbReference type="ARBA" id="ARBA00006133"/>
    </source>
</evidence>
<dbReference type="GeneID" id="64855000"/>
<dbReference type="Gene3D" id="1.25.40.720">
    <property type="entry name" value="Telomere length regulation protein 2, C-terminal domain"/>
    <property type="match status" value="1"/>
</dbReference>
<dbReference type="OrthoDB" id="10258062at2759"/>
<dbReference type="GO" id="GO:0051083">
    <property type="term" value="P:'de novo' cotranslational protein folding"/>
    <property type="evidence" value="ECO:0007669"/>
    <property type="project" value="TreeGrafter"/>
</dbReference>
<proteinExistence type="inferred from homology"/>
<keyword evidence="4" id="KW-1185">Reference proteome</keyword>
<dbReference type="Pfam" id="PF10193">
    <property type="entry name" value="Telomere_reg-2"/>
    <property type="match status" value="1"/>
</dbReference>
<name>A0A8H2VAW0_9SACH</name>
<comment type="caution">
    <text evidence="3">The sequence shown here is derived from an EMBL/GenBank/DDBJ whole genome shotgun (WGS) entry which is preliminary data.</text>
</comment>
<dbReference type="RefSeq" id="XP_041403927.1">
    <property type="nucleotide sequence ID" value="XM_041547993.1"/>
</dbReference>